<feature type="region of interest" description="Disordered" evidence="1">
    <location>
        <begin position="320"/>
        <end position="375"/>
    </location>
</feature>
<keyword evidence="2" id="KW-0812">Transmembrane</keyword>
<keyword evidence="2" id="KW-0472">Membrane</keyword>
<dbReference type="InParanoid" id="A0A077ZZN7"/>
<protein>
    <recommendedName>
        <fullName evidence="5">Transmembrane protein</fullName>
    </recommendedName>
</protein>
<sequence length="405" mass="47126">MEQLDGQQEQVYFIYNTAILILYSVPAIFIFLKTKAKLEKSVVINIILFIISFSLKFLTWLLNYLLVKNDTKLQGIQLVTFSASFLIELSLYHFIFEMMGVYVALQSATHEEYLRGNIMTKSWRKLAICIQIFVFLVSSMFQIRFLFFDAMKESLIDNPVGYMDQLFKILRMIVDINMCYLFCKLALFFMSRKKEILAKAGRKFSLFNYFIVAYVLLLIIVNIYAFTMKTFMYQIQRQIVTGDSIGIFSTFDVYQALIFSTVDFFTAFGILYVFYLQSVKNQNKETSDQGLDQTPDEFQRPNYKTKDVQNLLYAQSTSINIDDSDNRGKSSSNGSNQSKLSQFAKSQGSSYQNSQRQKGVSQYTNKMSSPDSESSQFQQFLMNQMMDDSKGNFNYQRFKESIFDI</sequence>
<evidence type="ECO:0000313" key="3">
    <source>
        <dbReference type="EMBL" id="CDW75077.1"/>
    </source>
</evidence>
<evidence type="ECO:0000256" key="2">
    <source>
        <dbReference type="SAM" id="Phobius"/>
    </source>
</evidence>
<organism evidence="3 4">
    <name type="scientific">Stylonychia lemnae</name>
    <name type="common">Ciliate</name>
    <dbReference type="NCBI Taxonomy" id="5949"/>
    <lineage>
        <taxon>Eukaryota</taxon>
        <taxon>Sar</taxon>
        <taxon>Alveolata</taxon>
        <taxon>Ciliophora</taxon>
        <taxon>Intramacronucleata</taxon>
        <taxon>Spirotrichea</taxon>
        <taxon>Stichotrichia</taxon>
        <taxon>Sporadotrichida</taxon>
        <taxon>Oxytrichidae</taxon>
        <taxon>Stylonychinae</taxon>
        <taxon>Stylonychia</taxon>
    </lineage>
</organism>
<feature type="compositionally biased region" description="Polar residues" evidence="1">
    <location>
        <begin position="343"/>
        <end position="375"/>
    </location>
</feature>
<feature type="transmembrane region" description="Helical" evidence="2">
    <location>
        <begin position="126"/>
        <end position="147"/>
    </location>
</feature>
<feature type="transmembrane region" description="Helical" evidence="2">
    <location>
        <begin position="44"/>
        <end position="66"/>
    </location>
</feature>
<feature type="transmembrane region" description="Helical" evidence="2">
    <location>
        <begin position="253"/>
        <end position="275"/>
    </location>
</feature>
<feature type="transmembrane region" description="Helical" evidence="2">
    <location>
        <begin position="207"/>
        <end position="227"/>
    </location>
</feature>
<keyword evidence="2" id="KW-1133">Transmembrane helix</keyword>
<keyword evidence="4" id="KW-1185">Reference proteome</keyword>
<accession>A0A077ZZN7</accession>
<feature type="transmembrane region" description="Helical" evidence="2">
    <location>
        <begin position="78"/>
        <end position="105"/>
    </location>
</feature>
<feature type="transmembrane region" description="Helical" evidence="2">
    <location>
        <begin position="12"/>
        <end position="32"/>
    </location>
</feature>
<dbReference type="EMBL" id="CCKQ01003939">
    <property type="protein sequence ID" value="CDW75077.1"/>
    <property type="molecule type" value="Genomic_DNA"/>
</dbReference>
<evidence type="ECO:0000256" key="1">
    <source>
        <dbReference type="SAM" id="MobiDB-lite"/>
    </source>
</evidence>
<proteinExistence type="predicted"/>
<feature type="compositionally biased region" description="Low complexity" evidence="1">
    <location>
        <begin position="329"/>
        <end position="342"/>
    </location>
</feature>
<dbReference type="AlphaFoldDB" id="A0A077ZZN7"/>
<evidence type="ECO:0008006" key="5">
    <source>
        <dbReference type="Google" id="ProtNLM"/>
    </source>
</evidence>
<name>A0A077ZZN7_STYLE</name>
<evidence type="ECO:0000313" key="4">
    <source>
        <dbReference type="Proteomes" id="UP000039865"/>
    </source>
</evidence>
<dbReference type="Proteomes" id="UP000039865">
    <property type="component" value="Unassembled WGS sequence"/>
</dbReference>
<gene>
    <name evidence="3" type="primary">Contig524.g577</name>
    <name evidence="3" type="ORF">STYLEM_4063</name>
</gene>
<feature type="transmembrane region" description="Helical" evidence="2">
    <location>
        <begin position="167"/>
        <end position="187"/>
    </location>
</feature>
<reference evidence="3 4" key="1">
    <citation type="submission" date="2014-06" db="EMBL/GenBank/DDBJ databases">
        <authorList>
            <person name="Swart Estienne"/>
        </authorList>
    </citation>
    <scope>NUCLEOTIDE SEQUENCE [LARGE SCALE GENOMIC DNA]</scope>
    <source>
        <strain evidence="3 4">130c</strain>
    </source>
</reference>